<dbReference type="EC" id="3.6.1.23" evidence="5"/>
<dbReference type="HAMAP" id="MF_00116">
    <property type="entry name" value="dUTPase_bact"/>
    <property type="match status" value="1"/>
</dbReference>
<evidence type="ECO:0000256" key="2">
    <source>
        <dbReference type="ARBA" id="ARBA00022801"/>
    </source>
</evidence>
<feature type="binding site" evidence="5">
    <location>
        <position position="76"/>
    </location>
    <ligand>
        <name>substrate</name>
    </ligand>
</feature>
<dbReference type="NCBIfam" id="NF001862">
    <property type="entry name" value="PRK00601.1"/>
    <property type="match status" value="1"/>
</dbReference>
<evidence type="ECO:0000256" key="5">
    <source>
        <dbReference type="HAMAP-Rule" id="MF_00116"/>
    </source>
</evidence>
<dbReference type="GeneID" id="57011837"/>
<comment type="pathway">
    <text evidence="5">Pyrimidine metabolism; dUMP biosynthesis; dUMP from dCTP (dUTP route): step 2/2.</text>
</comment>
<dbReference type="NCBIfam" id="TIGR00576">
    <property type="entry name" value="dut"/>
    <property type="match status" value="1"/>
</dbReference>
<dbReference type="AlphaFoldDB" id="A0A4R8GMH8"/>
<comment type="cofactor">
    <cofactor evidence="5">
        <name>Mg(2+)</name>
        <dbReference type="ChEBI" id="CHEBI:18420"/>
    </cofactor>
</comment>
<dbReference type="UniPathway" id="UPA00610">
    <property type="reaction ID" value="UER00666"/>
</dbReference>
<keyword evidence="3 5" id="KW-0546">Nucleotide metabolism</keyword>
<reference evidence="7 8" key="1">
    <citation type="submission" date="2019-03" db="EMBL/GenBank/DDBJ databases">
        <title>Subsurface microbial communities from deep shales in Ohio and West Virginia, USA.</title>
        <authorList>
            <person name="Wrighton K."/>
        </authorList>
    </citation>
    <scope>NUCLEOTIDE SEQUENCE [LARGE SCALE GENOMIC DNA]</scope>
    <source>
        <strain evidence="7 8">DSMZ 11287</strain>
    </source>
</reference>
<gene>
    <name evidence="5" type="primary">dut</name>
    <name evidence="7" type="ORF">C7954_10399</name>
</gene>
<dbReference type="RefSeq" id="WP_089655093.1">
    <property type="nucleotide sequence ID" value="NZ_FNDF01000001.1"/>
</dbReference>
<feature type="binding site" evidence="5">
    <location>
        <begin position="80"/>
        <end position="82"/>
    </location>
    <ligand>
        <name>substrate</name>
    </ligand>
</feature>
<comment type="function">
    <text evidence="5">This enzyme is involved in nucleotide metabolism: it produces dUMP, the immediate precursor of thymidine nucleotides and it decreases the intracellular concentration of dUTP so that uracil cannot be incorporated into DNA.</text>
</comment>
<dbReference type="InterPro" id="IPR033704">
    <property type="entry name" value="dUTPase_trimeric"/>
</dbReference>
<evidence type="ECO:0000256" key="1">
    <source>
        <dbReference type="ARBA" id="ARBA00006581"/>
    </source>
</evidence>
<dbReference type="GO" id="GO:0006226">
    <property type="term" value="P:dUMP biosynthetic process"/>
    <property type="evidence" value="ECO:0007669"/>
    <property type="project" value="UniProtKB-UniRule"/>
</dbReference>
<feature type="domain" description="dUTPase-like" evidence="6">
    <location>
        <begin position="19"/>
        <end position="142"/>
    </location>
</feature>
<dbReference type="PANTHER" id="PTHR11241">
    <property type="entry name" value="DEOXYURIDINE 5'-TRIPHOSPHATE NUCLEOTIDOHYDROLASE"/>
    <property type="match status" value="1"/>
</dbReference>
<dbReference type="PANTHER" id="PTHR11241:SF0">
    <property type="entry name" value="DEOXYURIDINE 5'-TRIPHOSPHATE NUCLEOTIDOHYDROLASE"/>
    <property type="match status" value="1"/>
</dbReference>
<feature type="binding site" evidence="5">
    <location>
        <begin position="63"/>
        <end position="65"/>
    </location>
    <ligand>
        <name>substrate</name>
    </ligand>
</feature>
<comment type="caution">
    <text evidence="7">The sequence shown here is derived from an EMBL/GenBank/DDBJ whole genome shotgun (WGS) entry which is preliminary data.</text>
</comment>
<name>A0A4R8GMH8_9FIRM</name>
<dbReference type="InterPro" id="IPR029054">
    <property type="entry name" value="dUTPase-like"/>
</dbReference>
<dbReference type="InterPro" id="IPR036157">
    <property type="entry name" value="dUTPase-like_sf"/>
</dbReference>
<comment type="caution">
    <text evidence="5">Lacks conserved residue(s) required for the propagation of feature annotation.</text>
</comment>
<evidence type="ECO:0000259" key="6">
    <source>
        <dbReference type="Pfam" id="PF00692"/>
    </source>
</evidence>
<dbReference type="InterPro" id="IPR008181">
    <property type="entry name" value="dUTPase"/>
</dbReference>
<protein>
    <recommendedName>
        <fullName evidence="5">Deoxyuridine 5'-triphosphate nucleotidohydrolase</fullName>
        <shortName evidence="5">dUTPase</shortName>
        <ecNumber evidence="5">3.6.1.23</ecNumber>
    </recommendedName>
    <alternativeName>
        <fullName evidence="5">dUTP pyrophosphatase</fullName>
    </alternativeName>
</protein>
<dbReference type="SUPFAM" id="SSF51283">
    <property type="entry name" value="dUTPase-like"/>
    <property type="match status" value="1"/>
</dbReference>
<comment type="similarity">
    <text evidence="1 5">Belongs to the dUTPase family.</text>
</comment>
<dbReference type="GO" id="GO:0000287">
    <property type="term" value="F:magnesium ion binding"/>
    <property type="evidence" value="ECO:0007669"/>
    <property type="project" value="UniProtKB-UniRule"/>
</dbReference>
<keyword evidence="5" id="KW-0479">Metal-binding</keyword>
<dbReference type="EMBL" id="SOEF01000003">
    <property type="protein sequence ID" value="TDX46892.1"/>
    <property type="molecule type" value="Genomic_DNA"/>
</dbReference>
<comment type="catalytic activity">
    <reaction evidence="4 5">
        <text>dUTP + H2O = dUMP + diphosphate + H(+)</text>
        <dbReference type="Rhea" id="RHEA:10248"/>
        <dbReference type="ChEBI" id="CHEBI:15377"/>
        <dbReference type="ChEBI" id="CHEBI:15378"/>
        <dbReference type="ChEBI" id="CHEBI:33019"/>
        <dbReference type="ChEBI" id="CHEBI:61555"/>
        <dbReference type="ChEBI" id="CHEBI:246422"/>
        <dbReference type="EC" id="3.6.1.23"/>
    </reaction>
</comment>
<keyword evidence="5" id="KW-0460">Magnesium</keyword>
<dbReference type="GO" id="GO:0004170">
    <property type="term" value="F:dUTP diphosphatase activity"/>
    <property type="evidence" value="ECO:0007669"/>
    <property type="project" value="UniProtKB-UniRule"/>
</dbReference>
<dbReference type="Pfam" id="PF00692">
    <property type="entry name" value="dUTPase"/>
    <property type="match status" value="1"/>
</dbReference>
<sequence>MEIKVERLNKKIELPQYQHYGEDAGLDLHAAEELTIKSGEYKLIKTGLKIAVPKGYAAFVYPRSGLALKKGVTVLNADGVIDSGYRGEVGVILINHGPEDFKINFNDRIAQLIIQKINIIEWNEVESLSKSQRGEGGFGHTGVKKLRKENLND</sequence>
<accession>A0A4R8GMH8</accession>
<dbReference type="CDD" id="cd07557">
    <property type="entry name" value="trimeric_dUTPase"/>
    <property type="match status" value="1"/>
</dbReference>
<dbReference type="GO" id="GO:0046081">
    <property type="term" value="P:dUTP catabolic process"/>
    <property type="evidence" value="ECO:0007669"/>
    <property type="project" value="InterPro"/>
</dbReference>
<evidence type="ECO:0000313" key="8">
    <source>
        <dbReference type="Proteomes" id="UP000295472"/>
    </source>
</evidence>
<keyword evidence="2 5" id="KW-0378">Hydrolase</keyword>
<evidence type="ECO:0000313" key="7">
    <source>
        <dbReference type="EMBL" id="TDX46892.1"/>
    </source>
</evidence>
<proteinExistence type="inferred from homology"/>
<organism evidence="7 8">
    <name type="scientific">Halanaerobium congolense</name>
    <dbReference type="NCBI Taxonomy" id="54121"/>
    <lineage>
        <taxon>Bacteria</taxon>
        <taxon>Bacillati</taxon>
        <taxon>Bacillota</taxon>
        <taxon>Clostridia</taxon>
        <taxon>Halanaerobiales</taxon>
        <taxon>Halanaerobiaceae</taxon>
        <taxon>Halanaerobium</taxon>
    </lineage>
</organism>
<dbReference type="Gene3D" id="2.70.40.10">
    <property type="match status" value="1"/>
</dbReference>
<evidence type="ECO:0000256" key="3">
    <source>
        <dbReference type="ARBA" id="ARBA00023080"/>
    </source>
</evidence>
<evidence type="ECO:0000256" key="4">
    <source>
        <dbReference type="ARBA" id="ARBA00047686"/>
    </source>
</evidence>
<dbReference type="Proteomes" id="UP000295472">
    <property type="component" value="Unassembled WGS sequence"/>
</dbReference>